<dbReference type="AlphaFoldDB" id="A0A179BQE2"/>
<comment type="caution">
    <text evidence="2">The sequence shown here is derived from an EMBL/GenBank/DDBJ whole genome shotgun (WGS) entry which is preliminary data.</text>
</comment>
<organism evidence="2 3">
    <name type="scientific">Acidithiobacillus ferrooxidans</name>
    <name type="common">Thiobacillus ferrooxidans</name>
    <dbReference type="NCBI Taxonomy" id="920"/>
    <lineage>
        <taxon>Bacteria</taxon>
        <taxon>Pseudomonadati</taxon>
        <taxon>Pseudomonadota</taxon>
        <taxon>Acidithiobacillia</taxon>
        <taxon>Acidithiobacillales</taxon>
        <taxon>Acidithiobacillaceae</taxon>
        <taxon>Acidithiobacillus</taxon>
    </lineage>
</organism>
<feature type="region of interest" description="Disordered" evidence="1">
    <location>
        <begin position="572"/>
        <end position="596"/>
    </location>
</feature>
<proteinExistence type="predicted"/>
<keyword evidence="3" id="KW-1185">Reference proteome</keyword>
<protein>
    <recommendedName>
        <fullName evidence="4">Transposase</fullName>
    </recommendedName>
</protein>
<feature type="compositionally biased region" description="Basic and acidic residues" evidence="1">
    <location>
        <begin position="572"/>
        <end position="583"/>
    </location>
</feature>
<dbReference type="EMBL" id="LVXZ01000012">
    <property type="protein sequence ID" value="OAP93351.1"/>
    <property type="molecule type" value="Genomic_DNA"/>
</dbReference>
<evidence type="ECO:0008006" key="4">
    <source>
        <dbReference type="Google" id="ProtNLM"/>
    </source>
</evidence>
<reference evidence="2 3" key="1">
    <citation type="submission" date="2016-04" db="EMBL/GenBank/DDBJ databases">
        <title>Acidithiobacillus ferrooxidans genome sequencing and assembly.</title>
        <authorList>
            <person name="Zhou Z."/>
        </authorList>
    </citation>
    <scope>NUCLEOTIDE SEQUENCE [LARGE SCALE GENOMIC DNA]</scope>
    <source>
        <strain evidence="2 3">BY0502</strain>
    </source>
</reference>
<dbReference type="RefSeq" id="WP_064217851.1">
    <property type="nucleotide sequence ID" value="NZ_LVXZ01000012.1"/>
</dbReference>
<gene>
    <name evidence="2" type="ORF">A4H96_00995</name>
</gene>
<evidence type="ECO:0000313" key="2">
    <source>
        <dbReference type="EMBL" id="OAP93351.1"/>
    </source>
</evidence>
<evidence type="ECO:0000256" key="1">
    <source>
        <dbReference type="SAM" id="MobiDB-lite"/>
    </source>
</evidence>
<dbReference type="OrthoDB" id="7593314at2"/>
<sequence>MSTITYEYGVRLEPDCIQHVDHQIILARGTYNEMIAAMRSVHDAAQSFQMEKAGPEGRAIAARIEALNTAFKEARAQQQEESLLQAIAVERRQCWRDLGVILKGVRQEHKKTLQEVFYNRIGINKGTDTYAIRCKAVADGLGWATAQDVLNRAIIAWKMSMKLGRAPQFARGDEKTQDALTVQFTEKGGMPKDKMLEGESAVIGVEQPENTGKRAYGHFWFRLGSASEGHYARGTIQWHRDLPEDASMASARLVRKRTGCKMKYYMQYVINTAQIRQVSDHARKALLAVHMGWSADISGRRVCGITDAADPELAQIIQLPPEIERNIQRAANIQGKRDQARDEIAPKIRAFDGSLPPEWDESTQDYWSHWKVLPANHMAASRIHAWRKRLGDFAPEWMAEWCKADRMLWIAATHTAQRARNRRKDFYRNLAKTWASQYEAIVIEKPDIKKAAKILDEATGERTEFAKKARAGRVLASLYTLDSAIRWACQKNGTAILDMNGEKTAATCAMCASEAIRADTEDGQVLHCADCGAVLDRKKNGAAVAWQLVNEQRENLVEEYWAEQLNKEREAAEAKASRLEKMQAARRAKREPALAD</sequence>
<dbReference type="Proteomes" id="UP000078302">
    <property type="component" value="Unassembled WGS sequence"/>
</dbReference>
<accession>A0A179BQE2</accession>
<name>A0A179BQE2_ACIFR</name>
<evidence type="ECO:0000313" key="3">
    <source>
        <dbReference type="Proteomes" id="UP000078302"/>
    </source>
</evidence>